<dbReference type="Proteomes" id="UP000000495">
    <property type="component" value="Chromosome"/>
</dbReference>
<dbReference type="HOGENOM" id="CLU_026169_0_1_0"/>
<sequence length="277" mass="31771">MLNTECLLEKSQETFGFRQEVICYLKQLRDTIIQAFEKLEDGKTFERKPWPYHSGGGGGEISVLRGKVFEKAAVNWSGVWGEKFPMNDDEGPFFATGVSLITHMSNPHAPTAHMNVRYIETANRAWFGGGYDLTPMGFPYEEDTLHFHSVARETLDQHGTHLYPLFSQNARDYFYIPHMQIERGVGGIFFDHYNTGDVSHDFSMWKDVGETFTKALMPVLEKRVHQPFSDEEKEVQLKKRGHYVEFNLLYDRGTKFGFQSGGNPEAILCSLPPVVKW</sequence>
<comment type="similarity">
    <text evidence="2">Belongs to the aerobic coproporphyrinogen-III oxidase family.</text>
</comment>
<dbReference type="Gene3D" id="3.40.1500.10">
    <property type="entry name" value="Coproporphyrinogen III oxidase, aerobic"/>
    <property type="match status" value="1"/>
</dbReference>
<dbReference type="PANTHER" id="PTHR10755">
    <property type="entry name" value="COPROPORPHYRINOGEN III OXIDASE, MITOCHONDRIAL"/>
    <property type="match status" value="1"/>
</dbReference>
<evidence type="ECO:0000313" key="8">
    <source>
        <dbReference type="EMBL" id="CCB85271.1"/>
    </source>
</evidence>
<dbReference type="EC" id="1.3.3.3" evidence="4"/>
<gene>
    <name evidence="8" type="primary">hemF</name>
    <name evidence="8" type="ordered locus">PUV_03210</name>
</gene>
<comment type="subunit">
    <text evidence="3">Homodimer.</text>
</comment>
<evidence type="ECO:0000256" key="4">
    <source>
        <dbReference type="ARBA" id="ARBA00012869"/>
    </source>
</evidence>
<protein>
    <recommendedName>
        <fullName evidence="4">coproporphyrinogen oxidase</fullName>
        <ecNumber evidence="4">1.3.3.3</ecNumber>
    </recommendedName>
</protein>
<dbReference type="RefSeq" id="WP_013924265.1">
    <property type="nucleotide sequence ID" value="NC_015702.1"/>
</dbReference>
<dbReference type="PANTHER" id="PTHR10755:SF0">
    <property type="entry name" value="OXYGEN-DEPENDENT COPROPORPHYRINOGEN-III OXIDASE, MITOCHONDRIAL"/>
    <property type="match status" value="1"/>
</dbReference>
<evidence type="ECO:0000256" key="6">
    <source>
        <dbReference type="ARBA" id="ARBA00023133"/>
    </source>
</evidence>
<evidence type="ECO:0000256" key="3">
    <source>
        <dbReference type="ARBA" id="ARBA00011738"/>
    </source>
</evidence>
<dbReference type="eggNOG" id="COG0408">
    <property type="taxonomic scope" value="Bacteria"/>
</dbReference>
<dbReference type="GO" id="GO:0006782">
    <property type="term" value="P:protoporphyrinogen IX biosynthetic process"/>
    <property type="evidence" value="ECO:0007669"/>
    <property type="project" value="TreeGrafter"/>
</dbReference>
<dbReference type="AlphaFoldDB" id="F8KVX4"/>
<keyword evidence="7" id="KW-0627">Porphyrin biosynthesis</keyword>
<dbReference type="NCBIfam" id="NF003727">
    <property type="entry name" value="PRK05330.1"/>
    <property type="match status" value="1"/>
</dbReference>
<dbReference type="EMBL" id="FR872580">
    <property type="protein sequence ID" value="CCB85271.1"/>
    <property type="molecule type" value="Genomic_DNA"/>
</dbReference>
<dbReference type="GO" id="GO:0005737">
    <property type="term" value="C:cytoplasm"/>
    <property type="evidence" value="ECO:0007669"/>
    <property type="project" value="TreeGrafter"/>
</dbReference>
<keyword evidence="5 8" id="KW-0560">Oxidoreductase</keyword>
<organism evidence="8 9">
    <name type="scientific">Parachlamydia acanthamoebae (strain UV7)</name>
    <dbReference type="NCBI Taxonomy" id="765952"/>
    <lineage>
        <taxon>Bacteria</taxon>
        <taxon>Pseudomonadati</taxon>
        <taxon>Chlamydiota</taxon>
        <taxon>Chlamydiia</taxon>
        <taxon>Parachlamydiales</taxon>
        <taxon>Parachlamydiaceae</taxon>
        <taxon>Parachlamydia</taxon>
    </lineage>
</organism>
<accession>F8KVX4</accession>
<dbReference type="SUPFAM" id="SSF102886">
    <property type="entry name" value="Coproporphyrinogen III oxidase"/>
    <property type="match status" value="1"/>
</dbReference>
<dbReference type="STRING" id="765952.PUV_03210"/>
<dbReference type="Pfam" id="PF01218">
    <property type="entry name" value="Coprogen_oxidas"/>
    <property type="match status" value="1"/>
</dbReference>
<evidence type="ECO:0000256" key="2">
    <source>
        <dbReference type="ARBA" id="ARBA00010644"/>
    </source>
</evidence>
<comment type="pathway">
    <text evidence="1">Porphyrin-containing compound metabolism; protoporphyrin-IX biosynthesis; protoporphyrinogen-IX from coproporphyrinogen-III (O2 route): step 1/1.</text>
</comment>
<keyword evidence="6" id="KW-0350">Heme biosynthesis</keyword>
<proteinExistence type="inferred from homology"/>
<dbReference type="OrthoDB" id="9777553at2"/>
<dbReference type="GO" id="GO:0004109">
    <property type="term" value="F:coproporphyrinogen oxidase activity"/>
    <property type="evidence" value="ECO:0007669"/>
    <property type="project" value="UniProtKB-EC"/>
</dbReference>
<keyword evidence="9" id="KW-1185">Reference proteome</keyword>
<dbReference type="KEGG" id="puv:PUV_03210"/>
<evidence type="ECO:0000256" key="7">
    <source>
        <dbReference type="ARBA" id="ARBA00023244"/>
    </source>
</evidence>
<dbReference type="PRINTS" id="PR00073">
    <property type="entry name" value="COPRGNOXDASE"/>
</dbReference>
<evidence type="ECO:0000313" key="9">
    <source>
        <dbReference type="Proteomes" id="UP000000495"/>
    </source>
</evidence>
<name>F8KVX4_PARAV</name>
<dbReference type="PIRSF" id="PIRSF000166">
    <property type="entry name" value="Coproporphyri_ox"/>
    <property type="match status" value="1"/>
</dbReference>
<evidence type="ECO:0000256" key="5">
    <source>
        <dbReference type="ARBA" id="ARBA00023002"/>
    </source>
</evidence>
<reference evidence="8 9" key="1">
    <citation type="journal article" date="2011" name="Mol. Biol. Evol.">
        <title>Unity in variety--the pan-genome of the Chlamydiae.</title>
        <authorList>
            <person name="Collingro A."/>
            <person name="Tischler P."/>
            <person name="Weinmaier T."/>
            <person name="Penz T."/>
            <person name="Heinz E."/>
            <person name="Brunham R.C."/>
            <person name="Read T.D."/>
            <person name="Bavoil P.M."/>
            <person name="Sachse K."/>
            <person name="Kahane S."/>
            <person name="Friedman M.G."/>
            <person name="Rattei T."/>
            <person name="Myers G.S."/>
            <person name="Horn M."/>
        </authorList>
    </citation>
    <scope>NUCLEOTIDE SEQUENCE [LARGE SCALE GENOMIC DNA]</scope>
    <source>
        <strain evidence="9">UV7</strain>
    </source>
</reference>
<evidence type="ECO:0000256" key="1">
    <source>
        <dbReference type="ARBA" id="ARBA00005168"/>
    </source>
</evidence>
<dbReference type="InterPro" id="IPR036406">
    <property type="entry name" value="Coprogen_oxidase_aer_sf"/>
</dbReference>
<dbReference type="InterPro" id="IPR001260">
    <property type="entry name" value="Coprogen_oxidase_aer"/>
</dbReference>